<dbReference type="PROSITE" id="PS51257">
    <property type="entry name" value="PROKAR_LIPOPROTEIN"/>
    <property type="match status" value="1"/>
</dbReference>
<evidence type="ECO:0000313" key="2">
    <source>
        <dbReference type="Proteomes" id="UP000661077"/>
    </source>
</evidence>
<protein>
    <recommendedName>
        <fullName evidence="3">Lipoprotein</fullName>
    </recommendedName>
</protein>
<organism evidence="1 2">
    <name type="scientific">Steroidobacter gossypii</name>
    <dbReference type="NCBI Taxonomy" id="2805490"/>
    <lineage>
        <taxon>Bacteria</taxon>
        <taxon>Pseudomonadati</taxon>
        <taxon>Pseudomonadota</taxon>
        <taxon>Gammaproteobacteria</taxon>
        <taxon>Steroidobacterales</taxon>
        <taxon>Steroidobacteraceae</taxon>
        <taxon>Steroidobacter</taxon>
    </lineage>
</organism>
<dbReference type="EMBL" id="JAEVLS010000001">
    <property type="protein sequence ID" value="MBM0103822.1"/>
    <property type="molecule type" value="Genomic_DNA"/>
</dbReference>
<sequence length="294" mass="33933">MNRFAAFVTAARCRFFLLMLLVALVAAGCTNFFYNRLDTLAAWYIQDLVSLDDAQRSDLRSWLDSTLQWHRSSELTRYAQFLRTLAGTAAQPGNPTTYRNIETQIEQFGSRLVERAAPDAARLLMRLTPEQLEQFETNLAAKSRERNEENLKALADGKWHEKRAKDIEKQLKRWTGSVTKEQQRLIAQHSARFDSTTADWLESQARWRQAMFGALKERFAAGQSPEAIEERILGLLRTPESQWTRAYQTKATQNREQSLAVLAALDASLTPEQRRHLQRELTELAQRLERMTQT</sequence>
<dbReference type="PIRSF" id="PIRSF028200">
    <property type="entry name" value="UCP028200"/>
    <property type="match status" value="1"/>
</dbReference>
<dbReference type="RefSeq" id="WP_203165776.1">
    <property type="nucleotide sequence ID" value="NZ_JAEVLS010000001.1"/>
</dbReference>
<comment type="caution">
    <text evidence="1">The sequence shown here is derived from an EMBL/GenBank/DDBJ whole genome shotgun (WGS) entry which is preliminary data.</text>
</comment>
<keyword evidence="2" id="KW-1185">Reference proteome</keyword>
<dbReference type="Proteomes" id="UP000661077">
    <property type="component" value="Unassembled WGS sequence"/>
</dbReference>
<evidence type="ECO:0000313" key="1">
    <source>
        <dbReference type="EMBL" id="MBM0103822.1"/>
    </source>
</evidence>
<dbReference type="Pfam" id="PF19795">
    <property type="entry name" value="DUF6279"/>
    <property type="match status" value="1"/>
</dbReference>
<evidence type="ECO:0008006" key="3">
    <source>
        <dbReference type="Google" id="ProtNLM"/>
    </source>
</evidence>
<accession>A0ABS1WS77</accession>
<dbReference type="InterPro" id="IPR016875">
    <property type="entry name" value="UCP028200"/>
</dbReference>
<proteinExistence type="predicted"/>
<gene>
    <name evidence="1" type="ORF">JM946_03665</name>
</gene>
<reference evidence="1 2" key="1">
    <citation type="journal article" date="2021" name="Int. J. Syst. Evol. Microbiol.">
        <title>Steroidobacter gossypii sp. nov., isolated from soil of cotton cropping field.</title>
        <authorList>
            <person name="Huang R."/>
            <person name="Yang S."/>
            <person name="Zhen C."/>
            <person name="Liu W."/>
        </authorList>
    </citation>
    <scope>NUCLEOTIDE SEQUENCE [LARGE SCALE GENOMIC DNA]</scope>
    <source>
        <strain evidence="1 2">S1-65</strain>
    </source>
</reference>
<name>A0ABS1WS77_9GAMM</name>